<accession>A0A2T4PXH7</accession>
<dbReference type="PROSITE" id="PS51186">
    <property type="entry name" value="GNAT"/>
    <property type="match status" value="1"/>
</dbReference>
<gene>
    <name evidence="2" type="ORF">BU085_12040</name>
</gene>
<dbReference type="EMBL" id="PZEV01000068">
    <property type="protein sequence ID" value="PTI49467.1"/>
    <property type="molecule type" value="Genomic_DNA"/>
</dbReference>
<evidence type="ECO:0000313" key="3">
    <source>
        <dbReference type="Proteomes" id="UP000240717"/>
    </source>
</evidence>
<dbReference type="GO" id="GO:0016747">
    <property type="term" value="F:acyltransferase activity, transferring groups other than amino-acyl groups"/>
    <property type="evidence" value="ECO:0007669"/>
    <property type="project" value="InterPro"/>
</dbReference>
<feature type="domain" description="N-acetyltransferase" evidence="1">
    <location>
        <begin position="3"/>
        <end position="157"/>
    </location>
</feature>
<dbReference type="InterPro" id="IPR000182">
    <property type="entry name" value="GNAT_dom"/>
</dbReference>
<dbReference type="Gene3D" id="3.40.630.30">
    <property type="match status" value="1"/>
</dbReference>
<name>A0A2T4PXH7_STAWA</name>
<dbReference type="PANTHER" id="PTHR43617">
    <property type="entry name" value="L-AMINO ACID N-ACETYLTRANSFERASE"/>
    <property type="match status" value="1"/>
</dbReference>
<evidence type="ECO:0000259" key="1">
    <source>
        <dbReference type="PROSITE" id="PS51186"/>
    </source>
</evidence>
<organism evidence="2 3">
    <name type="scientific">Staphylococcus warneri</name>
    <dbReference type="NCBI Taxonomy" id="1292"/>
    <lineage>
        <taxon>Bacteria</taxon>
        <taxon>Bacillati</taxon>
        <taxon>Bacillota</taxon>
        <taxon>Bacilli</taxon>
        <taxon>Bacillales</taxon>
        <taxon>Staphylococcaceae</taxon>
        <taxon>Staphylococcus</taxon>
    </lineage>
</organism>
<dbReference type="STRING" id="1194526.A284_00630"/>
<dbReference type="PANTHER" id="PTHR43617:SF2">
    <property type="entry name" value="UPF0039 PROTEIN SLL0451"/>
    <property type="match status" value="1"/>
</dbReference>
<reference evidence="2 3" key="1">
    <citation type="journal article" date="2016" name="Front. Microbiol.">
        <title>Comprehensive Phylogenetic Analysis of Bovine Non-aureus Staphylococci Species Based on Whole-Genome Sequencing.</title>
        <authorList>
            <person name="Naushad S."/>
            <person name="Barkema H.W."/>
            <person name="Luby C."/>
            <person name="Condas L.A."/>
            <person name="Nobrega D.B."/>
            <person name="Carson D.A."/>
            <person name="De Buck J."/>
        </authorList>
    </citation>
    <scope>NUCLEOTIDE SEQUENCE [LARGE SCALE GENOMIC DNA]</scope>
    <source>
        <strain evidence="2 3">SNUC 2993</strain>
    </source>
</reference>
<dbReference type="InterPro" id="IPR016181">
    <property type="entry name" value="Acyl_CoA_acyltransferase"/>
</dbReference>
<sequence length="176" mass="19965">MKFIIRQEQKEDYLQTEEVVKKAFENESYSDQSEHTLVAKLRKSEAFVPDLSLVAVNEDKIIGHILLSKILIDTEDKKVESLSLAPISVLPEYQNKGVGQKLIQQALTIAEILDFESVIVMGYEAYYPKFGFKKASHWGIQAPFEVPDELLMAIELKDSALNHASGIIQYPNAFFE</sequence>
<proteinExistence type="predicted"/>
<dbReference type="CDD" id="cd04301">
    <property type="entry name" value="NAT_SF"/>
    <property type="match status" value="1"/>
</dbReference>
<dbReference type="Proteomes" id="UP000240717">
    <property type="component" value="Unassembled WGS sequence"/>
</dbReference>
<dbReference type="Pfam" id="PF13508">
    <property type="entry name" value="Acetyltransf_7"/>
    <property type="match status" value="1"/>
</dbReference>
<dbReference type="InterPro" id="IPR050276">
    <property type="entry name" value="MshD_Acetyltransferase"/>
</dbReference>
<dbReference type="AlphaFoldDB" id="A0A2T4PXH7"/>
<comment type="caution">
    <text evidence="2">The sequence shown here is derived from an EMBL/GenBank/DDBJ whole genome shotgun (WGS) entry which is preliminary data.</text>
</comment>
<dbReference type="RefSeq" id="WP_107532587.1">
    <property type="nucleotide sequence ID" value="NZ_JAQSUS010000002.1"/>
</dbReference>
<keyword evidence="2" id="KW-0808">Transferase</keyword>
<dbReference type="SUPFAM" id="SSF55729">
    <property type="entry name" value="Acyl-CoA N-acyltransferases (Nat)"/>
    <property type="match status" value="1"/>
</dbReference>
<evidence type="ECO:0000313" key="2">
    <source>
        <dbReference type="EMBL" id="PTI49467.1"/>
    </source>
</evidence>
<protein>
    <submittedName>
        <fullName evidence="2">GNAT family N-acetyltransferase</fullName>
    </submittedName>
</protein>